<feature type="compositionally biased region" description="Basic residues" evidence="1">
    <location>
        <begin position="291"/>
        <end position="300"/>
    </location>
</feature>
<keyword evidence="3" id="KW-1185">Reference proteome</keyword>
<evidence type="ECO:0000256" key="1">
    <source>
        <dbReference type="SAM" id="MobiDB-lite"/>
    </source>
</evidence>
<dbReference type="Proteomes" id="UP000437709">
    <property type="component" value="Unassembled WGS sequence"/>
</dbReference>
<evidence type="ECO:0000313" key="3">
    <source>
        <dbReference type="Proteomes" id="UP000437709"/>
    </source>
</evidence>
<proteinExistence type="predicted"/>
<feature type="compositionally biased region" description="Basic and acidic residues" evidence="1">
    <location>
        <begin position="278"/>
        <end position="290"/>
    </location>
</feature>
<accession>A0A6N7EEZ5</accession>
<dbReference type="EMBL" id="WHPC01000005">
    <property type="protein sequence ID" value="MPV35941.1"/>
    <property type="molecule type" value="Genomic_DNA"/>
</dbReference>
<dbReference type="RefSeq" id="WP_152193273.1">
    <property type="nucleotide sequence ID" value="NZ_VUKD01000001.1"/>
</dbReference>
<dbReference type="OrthoDB" id="3239759at2"/>
<feature type="region of interest" description="Disordered" evidence="1">
    <location>
        <begin position="278"/>
        <end position="300"/>
    </location>
</feature>
<dbReference type="AlphaFoldDB" id="A0A6N7EEZ5"/>
<comment type="caution">
    <text evidence="2">The sequence shown here is derived from an EMBL/GenBank/DDBJ whole genome shotgun (WGS) entry which is preliminary data.</text>
</comment>
<protein>
    <submittedName>
        <fullName evidence="2">Uncharacterized protein</fullName>
    </submittedName>
</protein>
<sequence length="300" mass="33174">MKATGVTPQPNAVFPEVEELRLLLIRLHRRPELWRSDPAALGLLEHCRIKYAPLARRFGQRPEDARRVAFELLRAFGTRWGNDPWGSLTRGMRIALMTAQFEDALLCGRNQASHLLTSRSLRDVARFGEHEHLQRHVENTLALNPANNDEAARHTEATAAFVAVEKIVGDAISVLAACGWPARVAEHAIGLIAARLIETGNRRRAHENLRHDRQTAHMLGLEHGSWCALLTAVLGTPDLKWEHTASGHGLLRRVAGGMPADEVLLDVRLVATLVAAAPEHDNPTPRSHEHAHGRKVAAHA</sequence>
<organism evidence="2 3">
    <name type="scientific">Georgenia subflava</name>
    <dbReference type="NCBI Taxonomy" id="1622177"/>
    <lineage>
        <taxon>Bacteria</taxon>
        <taxon>Bacillati</taxon>
        <taxon>Actinomycetota</taxon>
        <taxon>Actinomycetes</taxon>
        <taxon>Micrococcales</taxon>
        <taxon>Bogoriellaceae</taxon>
        <taxon>Georgenia</taxon>
    </lineage>
</organism>
<name>A0A6N7EEZ5_9MICO</name>
<evidence type="ECO:0000313" key="2">
    <source>
        <dbReference type="EMBL" id="MPV35941.1"/>
    </source>
</evidence>
<reference evidence="2 3" key="1">
    <citation type="submission" date="2019-10" db="EMBL/GenBank/DDBJ databases">
        <title>Georgenia wutianyii sp. nov. and Georgenia yuyongxinii sp. nov. isolated from plateau pika (Ochotona curzoniae) in the Qinghai-Tibet plateau of China.</title>
        <authorList>
            <person name="Tian Z."/>
        </authorList>
    </citation>
    <scope>NUCLEOTIDE SEQUENCE [LARGE SCALE GENOMIC DNA]</scope>
    <source>
        <strain evidence="2 3">JCM 19765</strain>
    </source>
</reference>
<gene>
    <name evidence="2" type="ORF">GB881_02565</name>
</gene>